<dbReference type="Proteomes" id="UP001244207">
    <property type="component" value="Unassembled WGS sequence"/>
</dbReference>
<organism evidence="2 3">
    <name type="scientific">Glomerella acutata</name>
    <name type="common">Colletotrichum acutatum</name>
    <dbReference type="NCBI Taxonomy" id="27357"/>
    <lineage>
        <taxon>Eukaryota</taxon>
        <taxon>Fungi</taxon>
        <taxon>Dikarya</taxon>
        <taxon>Ascomycota</taxon>
        <taxon>Pezizomycotina</taxon>
        <taxon>Sordariomycetes</taxon>
        <taxon>Hypocreomycetidae</taxon>
        <taxon>Glomerellales</taxon>
        <taxon>Glomerellaceae</taxon>
        <taxon>Colletotrichum</taxon>
        <taxon>Colletotrichum acutatum species complex</taxon>
    </lineage>
</organism>
<comment type="caution">
    <text evidence="2">The sequence shown here is derived from an EMBL/GenBank/DDBJ whole genome shotgun (WGS) entry which is preliminary data.</text>
</comment>
<dbReference type="GeneID" id="85399908"/>
<protein>
    <submittedName>
        <fullName evidence="2">Uncharacterized protein</fullName>
    </submittedName>
</protein>
<keyword evidence="3" id="KW-1185">Reference proteome</keyword>
<reference evidence="2" key="1">
    <citation type="submission" date="2021-12" db="EMBL/GenBank/DDBJ databases">
        <title>Comparative genomics, transcriptomics and evolutionary studies reveal genomic signatures of adaptation to plant cell wall in hemibiotrophic fungi.</title>
        <authorList>
            <consortium name="DOE Joint Genome Institute"/>
            <person name="Baroncelli R."/>
            <person name="Diaz J.F."/>
            <person name="Benocci T."/>
            <person name="Peng M."/>
            <person name="Battaglia E."/>
            <person name="Haridas S."/>
            <person name="Andreopoulos W."/>
            <person name="Labutti K."/>
            <person name="Pangilinan J."/>
            <person name="Floch G.L."/>
            <person name="Makela M.R."/>
            <person name="Henrissat B."/>
            <person name="Grigoriev I.V."/>
            <person name="Crouch J.A."/>
            <person name="De Vries R.P."/>
            <person name="Sukno S.A."/>
            <person name="Thon M.R."/>
        </authorList>
    </citation>
    <scope>NUCLEOTIDE SEQUENCE</scope>
    <source>
        <strain evidence="2">CBS 112980</strain>
    </source>
</reference>
<gene>
    <name evidence="2" type="ORF">BDZ83DRAFT_92152</name>
</gene>
<feature type="signal peptide" evidence="1">
    <location>
        <begin position="1"/>
        <end position="17"/>
    </location>
</feature>
<evidence type="ECO:0000256" key="1">
    <source>
        <dbReference type="SAM" id="SignalP"/>
    </source>
</evidence>
<evidence type="ECO:0000313" key="3">
    <source>
        <dbReference type="Proteomes" id="UP001244207"/>
    </source>
</evidence>
<sequence length="90" mass="10063">MPSIFAVFCVGLGVCMSNIIADERSFCKVYMGYYETHVAIAGYKSVSEDQDDMKSITRSKTRVICLNNVKLSRDPLYVSLLCAFFSVCVL</sequence>
<dbReference type="AlphaFoldDB" id="A0AAD8UAT5"/>
<evidence type="ECO:0000313" key="2">
    <source>
        <dbReference type="EMBL" id="KAK1712966.1"/>
    </source>
</evidence>
<feature type="chain" id="PRO_5042223568" evidence="1">
    <location>
        <begin position="18"/>
        <end position="90"/>
    </location>
</feature>
<accession>A0AAD8UAT5</accession>
<dbReference type="RefSeq" id="XP_060359582.1">
    <property type="nucleotide sequence ID" value="XM_060516010.1"/>
</dbReference>
<name>A0AAD8UAT5_GLOAC</name>
<keyword evidence="1" id="KW-0732">Signal</keyword>
<proteinExistence type="predicted"/>
<dbReference type="EMBL" id="JAHMHS010000142">
    <property type="protein sequence ID" value="KAK1712966.1"/>
    <property type="molecule type" value="Genomic_DNA"/>
</dbReference>